<dbReference type="Proteomes" id="UP001195769">
    <property type="component" value="Unassembled WGS sequence"/>
</dbReference>
<keyword evidence="3" id="KW-1185">Reference proteome</keyword>
<dbReference type="AlphaFoldDB" id="A0AAD4E306"/>
<proteinExistence type="predicted"/>
<accession>A0AAD4E306</accession>
<dbReference type="GeneID" id="64671457"/>
<organism evidence="2 3">
    <name type="scientific">Suillus fuscotomentosus</name>
    <dbReference type="NCBI Taxonomy" id="1912939"/>
    <lineage>
        <taxon>Eukaryota</taxon>
        <taxon>Fungi</taxon>
        <taxon>Dikarya</taxon>
        <taxon>Basidiomycota</taxon>
        <taxon>Agaricomycotina</taxon>
        <taxon>Agaricomycetes</taxon>
        <taxon>Agaricomycetidae</taxon>
        <taxon>Boletales</taxon>
        <taxon>Suillineae</taxon>
        <taxon>Suillaceae</taxon>
        <taxon>Suillus</taxon>
    </lineage>
</organism>
<feature type="region of interest" description="Disordered" evidence="1">
    <location>
        <begin position="330"/>
        <end position="351"/>
    </location>
</feature>
<name>A0AAD4E306_9AGAM</name>
<evidence type="ECO:0000256" key="1">
    <source>
        <dbReference type="SAM" id="MobiDB-lite"/>
    </source>
</evidence>
<evidence type="ECO:0000313" key="3">
    <source>
        <dbReference type="Proteomes" id="UP001195769"/>
    </source>
</evidence>
<reference evidence="2" key="1">
    <citation type="journal article" date="2020" name="New Phytol.">
        <title>Comparative genomics reveals dynamic genome evolution in host specialist ectomycorrhizal fungi.</title>
        <authorList>
            <person name="Lofgren L.A."/>
            <person name="Nguyen N.H."/>
            <person name="Vilgalys R."/>
            <person name="Ruytinx J."/>
            <person name="Liao H.L."/>
            <person name="Branco S."/>
            <person name="Kuo A."/>
            <person name="LaButti K."/>
            <person name="Lipzen A."/>
            <person name="Andreopoulos W."/>
            <person name="Pangilinan J."/>
            <person name="Riley R."/>
            <person name="Hundley H."/>
            <person name="Na H."/>
            <person name="Barry K."/>
            <person name="Grigoriev I.V."/>
            <person name="Stajich J.E."/>
            <person name="Kennedy P.G."/>
        </authorList>
    </citation>
    <scope>NUCLEOTIDE SEQUENCE</scope>
    <source>
        <strain evidence="2">FC203</strain>
    </source>
</reference>
<protein>
    <submittedName>
        <fullName evidence="2">Uncharacterized protein</fullName>
    </submittedName>
</protein>
<gene>
    <name evidence="2" type="ORF">F5891DRAFT_981809</name>
</gene>
<sequence length="490" mass="52748">MSSLDSSFSLAFSEGFRLRASEMAAMVWIPDKKWSMSTDLDLGRDFNSTTSDLGGDTEGLEGGGLSGLHTISVSVIAPNLRSVQTAPGPHLMINYVVHNTPASDKTCLVRTHGERRSHSELKLKIIQTSKVRAAIAPTRDGATVQEVHQPKDVSGIHSEMVSDVKSCAGAIFGLNPEFFVRGYPHDTQPECCTMLVNPRGEYTKFTPILFLHPECLNKDEFLKTAKLVQLLGLKSSAFGKSSLSATYAPAPKTNTKLWQLWNTTPGMIAAAAVVAIFVLLGDKDLYAKGEKSNILYHQYHNYYRQHLMTGGAWTRDILTFFNNALFPETSSSHVGPDTTDAGTSHNSLEEELEHSMEEGGNGPAFQFDPVVAPVTQCSESIVDQSSASVTRPPSASVALPAYYAPAVAFPPAPVTAPVTLPSAAPIIMAPSDSISSAMQDLTLAGGPPLVEPDVVGAVPPKPKPKPRQMNQALRYLLYFSPSAMSQSSLN</sequence>
<comment type="caution">
    <text evidence="2">The sequence shown here is derived from an EMBL/GenBank/DDBJ whole genome shotgun (WGS) entry which is preliminary data.</text>
</comment>
<evidence type="ECO:0000313" key="2">
    <source>
        <dbReference type="EMBL" id="KAG1898397.1"/>
    </source>
</evidence>
<dbReference type="EMBL" id="JABBWK010000039">
    <property type="protein sequence ID" value="KAG1898397.1"/>
    <property type="molecule type" value="Genomic_DNA"/>
</dbReference>
<dbReference type="RefSeq" id="XP_041223973.1">
    <property type="nucleotide sequence ID" value="XM_041377159.1"/>
</dbReference>